<dbReference type="Gene3D" id="3.40.50.300">
    <property type="entry name" value="P-loop containing nucleotide triphosphate hydrolases"/>
    <property type="match status" value="1"/>
</dbReference>
<keyword evidence="2 3" id="KW-0808">Transferase</keyword>
<evidence type="ECO:0000256" key="2">
    <source>
        <dbReference type="ARBA" id="ARBA00022679"/>
    </source>
</evidence>
<comment type="caution">
    <text evidence="5">The sequence shown here is derived from an EMBL/GenBank/DDBJ whole genome shotgun (WGS) entry which is preliminary data.</text>
</comment>
<comment type="similarity">
    <text evidence="1 3">Belongs to the sulfotransferase 1 family.</text>
</comment>
<sequence length="345" mass="40231">MGKKGENYDELVDDDDDTNSKVEDEIEELVRNLPQGINMVDGGRLCNYNNFWCRVRFLRPILNSQKYFKAHDTDIIVPTLPKSGTTWLKALTFSILNRTICSINQSPLLTTNPHDLVPQLELKFFANLDHEKNIFPTSPRLYATHVPYHLLSNSIHESNCRMIYICRNPLDYFISYRFFLLENEFESEEKHSLSLEESFDMFCRGIYPYGPFWDHVLGYWNAHLKNPDRVLFLKYEDLKEDIVLNVKKIADFMGFGFSEDEEKRGVIEEIVKLCSLENMKKLEVNKTGVFSGSVIEVKNCSFFRKGEVGDWANYLTPEMIERFDKITEAKLQGSGLNFKYSDKDI</sequence>
<proteinExistence type="inferred from homology"/>
<feature type="domain" description="Sulfotransferase" evidence="4">
    <location>
        <begin position="72"/>
        <end position="335"/>
    </location>
</feature>
<keyword evidence="6" id="KW-1185">Reference proteome</keyword>
<dbReference type="EMBL" id="JBJXBP010000007">
    <property type="protein sequence ID" value="KAL3818086.1"/>
    <property type="molecule type" value="Genomic_DNA"/>
</dbReference>
<dbReference type="InterPro" id="IPR027417">
    <property type="entry name" value="P-loop_NTPase"/>
</dbReference>
<organism evidence="5 6">
    <name type="scientific">Penstemon smallii</name>
    <dbReference type="NCBI Taxonomy" id="265156"/>
    <lineage>
        <taxon>Eukaryota</taxon>
        <taxon>Viridiplantae</taxon>
        <taxon>Streptophyta</taxon>
        <taxon>Embryophyta</taxon>
        <taxon>Tracheophyta</taxon>
        <taxon>Spermatophyta</taxon>
        <taxon>Magnoliopsida</taxon>
        <taxon>eudicotyledons</taxon>
        <taxon>Gunneridae</taxon>
        <taxon>Pentapetalae</taxon>
        <taxon>asterids</taxon>
        <taxon>lamiids</taxon>
        <taxon>Lamiales</taxon>
        <taxon>Plantaginaceae</taxon>
        <taxon>Cheloneae</taxon>
        <taxon>Penstemon</taxon>
    </lineage>
</organism>
<dbReference type="SUPFAM" id="SSF52540">
    <property type="entry name" value="P-loop containing nucleoside triphosphate hydrolases"/>
    <property type="match status" value="1"/>
</dbReference>
<dbReference type="AlphaFoldDB" id="A0ABD3S0U5"/>
<dbReference type="InterPro" id="IPR000863">
    <property type="entry name" value="Sulfotransferase_dom"/>
</dbReference>
<evidence type="ECO:0000313" key="6">
    <source>
        <dbReference type="Proteomes" id="UP001634393"/>
    </source>
</evidence>
<dbReference type="GO" id="GO:0016740">
    <property type="term" value="F:transferase activity"/>
    <property type="evidence" value="ECO:0007669"/>
    <property type="project" value="UniProtKB-KW"/>
</dbReference>
<accession>A0ABD3S0U5</accession>
<name>A0ABD3S0U5_9LAMI</name>
<dbReference type="Proteomes" id="UP001634393">
    <property type="component" value="Unassembled WGS sequence"/>
</dbReference>
<gene>
    <name evidence="5" type="ORF">ACJIZ3_003991</name>
</gene>
<protein>
    <recommendedName>
        <fullName evidence="3">Sulfotransferase</fullName>
        <ecNumber evidence="3">2.8.2.-</ecNumber>
    </recommendedName>
</protein>
<dbReference type="PANTHER" id="PTHR11783">
    <property type="entry name" value="SULFOTRANSFERASE SULT"/>
    <property type="match status" value="1"/>
</dbReference>
<evidence type="ECO:0000256" key="3">
    <source>
        <dbReference type="RuleBase" id="RU361155"/>
    </source>
</evidence>
<reference evidence="5 6" key="1">
    <citation type="submission" date="2024-12" db="EMBL/GenBank/DDBJ databases">
        <title>The unique morphological basis and parallel evolutionary history of personate flowers in Penstemon.</title>
        <authorList>
            <person name="Depatie T.H."/>
            <person name="Wessinger C.A."/>
        </authorList>
    </citation>
    <scope>NUCLEOTIDE SEQUENCE [LARGE SCALE GENOMIC DNA]</scope>
    <source>
        <strain evidence="5">WTNN_2</strain>
        <tissue evidence="5">Leaf</tissue>
    </source>
</reference>
<dbReference type="Pfam" id="PF00685">
    <property type="entry name" value="Sulfotransfer_1"/>
    <property type="match status" value="1"/>
</dbReference>
<evidence type="ECO:0000256" key="1">
    <source>
        <dbReference type="ARBA" id="ARBA00005771"/>
    </source>
</evidence>
<evidence type="ECO:0000259" key="4">
    <source>
        <dbReference type="Pfam" id="PF00685"/>
    </source>
</evidence>
<evidence type="ECO:0000313" key="5">
    <source>
        <dbReference type="EMBL" id="KAL3818086.1"/>
    </source>
</evidence>
<dbReference type="EC" id="2.8.2.-" evidence="3"/>